<protein>
    <submittedName>
        <fullName evidence="1">Uncharacterized protein</fullName>
    </submittedName>
</protein>
<dbReference type="AlphaFoldDB" id="A0AAN9MQH3"/>
<keyword evidence="2" id="KW-1185">Reference proteome</keyword>
<dbReference type="EMBL" id="JAYMYQ010000001">
    <property type="protein sequence ID" value="KAK7358741.1"/>
    <property type="molecule type" value="Genomic_DNA"/>
</dbReference>
<sequence length="98" mass="10847">MILEEAISSTSATLAMDDVRKKNAGYQIRNIGDAGSSEAISLVMVSLCKDNKWGLLCMEYGSQSIATLNLRDLVKNYFGKDWSIIDTQNLVKLQTTLQ</sequence>
<reference evidence="1 2" key="1">
    <citation type="submission" date="2024-01" db="EMBL/GenBank/DDBJ databases">
        <title>The genomes of 5 underutilized Papilionoideae crops provide insights into root nodulation and disease resistanc.</title>
        <authorList>
            <person name="Jiang F."/>
        </authorList>
    </citation>
    <scope>NUCLEOTIDE SEQUENCE [LARGE SCALE GENOMIC DNA]</scope>
    <source>
        <strain evidence="1">LVBAO_FW01</strain>
        <tissue evidence="1">Leaves</tissue>
    </source>
</reference>
<evidence type="ECO:0000313" key="1">
    <source>
        <dbReference type="EMBL" id="KAK7358741.1"/>
    </source>
</evidence>
<dbReference type="Proteomes" id="UP001367508">
    <property type="component" value="Unassembled WGS sequence"/>
</dbReference>
<accession>A0AAN9MQH3</accession>
<evidence type="ECO:0000313" key="2">
    <source>
        <dbReference type="Proteomes" id="UP001367508"/>
    </source>
</evidence>
<comment type="caution">
    <text evidence="1">The sequence shown here is derived from an EMBL/GenBank/DDBJ whole genome shotgun (WGS) entry which is preliminary data.</text>
</comment>
<name>A0AAN9MQH3_CANGL</name>
<proteinExistence type="predicted"/>
<organism evidence="1 2">
    <name type="scientific">Canavalia gladiata</name>
    <name type="common">Sword bean</name>
    <name type="synonym">Dolichos gladiatus</name>
    <dbReference type="NCBI Taxonomy" id="3824"/>
    <lineage>
        <taxon>Eukaryota</taxon>
        <taxon>Viridiplantae</taxon>
        <taxon>Streptophyta</taxon>
        <taxon>Embryophyta</taxon>
        <taxon>Tracheophyta</taxon>
        <taxon>Spermatophyta</taxon>
        <taxon>Magnoliopsida</taxon>
        <taxon>eudicotyledons</taxon>
        <taxon>Gunneridae</taxon>
        <taxon>Pentapetalae</taxon>
        <taxon>rosids</taxon>
        <taxon>fabids</taxon>
        <taxon>Fabales</taxon>
        <taxon>Fabaceae</taxon>
        <taxon>Papilionoideae</taxon>
        <taxon>50 kb inversion clade</taxon>
        <taxon>NPAAA clade</taxon>
        <taxon>indigoferoid/millettioid clade</taxon>
        <taxon>Phaseoleae</taxon>
        <taxon>Canavalia</taxon>
    </lineage>
</organism>
<gene>
    <name evidence="1" type="ORF">VNO77_00679</name>
</gene>